<sequence>MRRFLDLIVKRLLRSRAGVAIVLFAVVLLIVGVARGFSGNATDRGPTVVSGGTATAAGPSVDPSYNYDGPVSSLAPPTPSTSPGGAKPEAVGYAFAAAWIDHQNVSAEAWLDRMLPHATESLAAKLGGVDPAGVPADRITGEPVVASYAESVVDVTLPVDSGTLRLTLVAPEGRWLVDSVDWERA</sequence>
<keyword evidence="3" id="KW-1185">Reference proteome</keyword>
<evidence type="ECO:0000313" key="2">
    <source>
        <dbReference type="EMBL" id="MDQ0368039.1"/>
    </source>
</evidence>
<dbReference type="EMBL" id="JAUSUZ010000001">
    <property type="protein sequence ID" value="MDQ0368039.1"/>
    <property type="molecule type" value="Genomic_DNA"/>
</dbReference>
<comment type="caution">
    <text evidence="2">The sequence shown here is derived from an EMBL/GenBank/DDBJ whole genome shotgun (WGS) entry which is preliminary data.</text>
</comment>
<protein>
    <submittedName>
        <fullName evidence="2">Uncharacterized protein</fullName>
    </submittedName>
</protein>
<reference evidence="2 3" key="1">
    <citation type="submission" date="2023-07" db="EMBL/GenBank/DDBJ databases">
        <title>Sequencing the genomes of 1000 actinobacteria strains.</title>
        <authorList>
            <person name="Klenk H.-P."/>
        </authorList>
    </citation>
    <scope>NUCLEOTIDE SEQUENCE [LARGE SCALE GENOMIC DNA]</scope>
    <source>
        <strain evidence="2 3">DSM 44709</strain>
    </source>
</reference>
<accession>A0AAE3W3J2</accession>
<proteinExistence type="predicted"/>
<feature type="region of interest" description="Disordered" evidence="1">
    <location>
        <begin position="42"/>
        <end position="62"/>
    </location>
</feature>
<evidence type="ECO:0000313" key="3">
    <source>
        <dbReference type="Proteomes" id="UP001240236"/>
    </source>
</evidence>
<evidence type="ECO:0000256" key="1">
    <source>
        <dbReference type="SAM" id="MobiDB-lite"/>
    </source>
</evidence>
<dbReference type="AlphaFoldDB" id="A0AAE3W3J2"/>
<organism evidence="2 3">
    <name type="scientific">Catenuloplanes indicus</name>
    <dbReference type="NCBI Taxonomy" id="137267"/>
    <lineage>
        <taxon>Bacteria</taxon>
        <taxon>Bacillati</taxon>
        <taxon>Actinomycetota</taxon>
        <taxon>Actinomycetes</taxon>
        <taxon>Micromonosporales</taxon>
        <taxon>Micromonosporaceae</taxon>
        <taxon>Catenuloplanes</taxon>
    </lineage>
</organism>
<gene>
    <name evidence="2" type="ORF">J2S42_004708</name>
</gene>
<dbReference type="RefSeq" id="WP_307242443.1">
    <property type="nucleotide sequence ID" value="NZ_JAUSUZ010000001.1"/>
</dbReference>
<name>A0AAE3W3J2_9ACTN</name>
<dbReference type="Proteomes" id="UP001240236">
    <property type="component" value="Unassembled WGS sequence"/>
</dbReference>
<feature type="region of interest" description="Disordered" evidence="1">
    <location>
        <begin position="67"/>
        <end position="86"/>
    </location>
</feature>